<dbReference type="SUPFAM" id="SSF46689">
    <property type="entry name" value="Homeodomain-like"/>
    <property type="match status" value="2"/>
</dbReference>
<protein>
    <recommendedName>
        <fullName evidence="13">Two-component system response regulator</fullName>
    </recommendedName>
</protein>
<dbReference type="AlphaFoldDB" id="A0A0V8IZP1"/>
<dbReference type="Gene3D" id="1.10.10.60">
    <property type="entry name" value="Homeodomain-like"/>
    <property type="match status" value="2"/>
</dbReference>
<keyword evidence="6" id="KW-0238">DNA-binding</keyword>
<dbReference type="PROSITE" id="PS50110">
    <property type="entry name" value="RESPONSE_REGULATORY"/>
    <property type="match status" value="1"/>
</dbReference>
<organism evidence="11 12">
    <name type="scientific">Fictibacillus enclensis</name>
    <dbReference type="NCBI Taxonomy" id="1017270"/>
    <lineage>
        <taxon>Bacteria</taxon>
        <taxon>Bacillati</taxon>
        <taxon>Bacillota</taxon>
        <taxon>Bacilli</taxon>
        <taxon>Bacillales</taxon>
        <taxon>Fictibacillaceae</taxon>
        <taxon>Fictibacillus</taxon>
    </lineage>
</organism>
<accession>A0A0V8IZP1</accession>
<dbReference type="SMART" id="SM00448">
    <property type="entry name" value="REC"/>
    <property type="match status" value="1"/>
</dbReference>
<name>A0A0V8IZP1_9BACL</name>
<dbReference type="PROSITE" id="PS01124">
    <property type="entry name" value="HTH_ARAC_FAMILY_2"/>
    <property type="match status" value="1"/>
</dbReference>
<dbReference type="SUPFAM" id="SSF52172">
    <property type="entry name" value="CheY-like"/>
    <property type="match status" value="1"/>
</dbReference>
<dbReference type="InterPro" id="IPR009057">
    <property type="entry name" value="Homeodomain-like_sf"/>
</dbReference>
<evidence type="ECO:0000256" key="8">
    <source>
        <dbReference type="PROSITE-ProRule" id="PRU00169"/>
    </source>
</evidence>
<dbReference type="InterPro" id="IPR001789">
    <property type="entry name" value="Sig_transdc_resp-reg_receiver"/>
</dbReference>
<reference evidence="11 12" key="1">
    <citation type="journal article" date="2014" name="Antonie Van Leeuwenhoek">
        <title>Fictibacillus enclensis sp. nov., isolated from marine sediment.</title>
        <authorList>
            <person name="Dastager S.G."/>
            <person name="Mawlankar R."/>
            <person name="Srinivasan K."/>
            <person name="Tang S.K."/>
            <person name="Lee J.C."/>
            <person name="Ramana V.V."/>
            <person name="Shouche Y.S."/>
        </authorList>
    </citation>
    <scope>NUCLEOTIDE SEQUENCE [LARGE SCALE GENOMIC DNA]</scope>
    <source>
        <strain evidence="11 12">NIO-1003</strain>
    </source>
</reference>
<evidence type="ECO:0000256" key="7">
    <source>
        <dbReference type="ARBA" id="ARBA00023163"/>
    </source>
</evidence>
<comment type="subcellular location">
    <subcellularLocation>
        <location evidence="1">Cytoplasm</location>
    </subcellularLocation>
</comment>
<dbReference type="GO" id="GO:0043565">
    <property type="term" value="F:sequence-specific DNA binding"/>
    <property type="evidence" value="ECO:0007669"/>
    <property type="project" value="InterPro"/>
</dbReference>
<evidence type="ECO:0000313" key="12">
    <source>
        <dbReference type="Proteomes" id="UP000054099"/>
    </source>
</evidence>
<evidence type="ECO:0000313" key="11">
    <source>
        <dbReference type="EMBL" id="KSU80278.1"/>
    </source>
</evidence>
<keyword evidence="7" id="KW-0804">Transcription</keyword>
<evidence type="ECO:0000259" key="9">
    <source>
        <dbReference type="PROSITE" id="PS01124"/>
    </source>
</evidence>
<dbReference type="InterPro" id="IPR051552">
    <property type="entry name" value="HptR"/>
</dbReference>
<dbReference type="InterPro" id="IPR018060">
    <property type="entry name" value="HTH_AraC"/>
</dbReference>
<evidence type="ECO:0000256" key="6">
    <source>
        <dbReference type="ARBA" id="ARBA00023125"/>
    </source>
</evidence>
<dbReference type="GO" id="GO:0000160">
    <property type="term" value="P:phosphorelay signal transduction system"/>
    <property type="evidence" value="ECO:0007669"/>
    <property type="project" value="UniProtKB-KW"/>
</dbReference>
<keyword evidence="2" id="KW-0963">Cytoplasm</keyword>
<evidence type="ECO:0000256" key="5">
    <source>
        <dbReference type="ARBA" id="ARBA00023015"/>
    </source>
</evidence>
<sequence>MTLRVLIVDDEPIIVQGLKETVPWGQINAKVVGEAYDGEEAIEILQETEVDVILSDVKMPVMDGLKLREWVYKNAPGIETVMVSGYDEFEYAQRALRLGVKDYLLKPVDIEELMVLVQKISNERRHDLEKECRQHLQRLLTDTVLDHEMDGEDRRVTCLEGKHLLLLGSEMQQYHEKTENLNPEQEQELKQRWKAALENELNSQDMISASFFSDQNRLITLCLAENDDKEKENFLQVQKGLEKKAGISCFLCMIAVEISQDLKSGYQELLHGLDGYPFQPEPVYWSSEVEDSSCSFSCEEEVRQVFQLEADDTAEAAEQLFLKFSDCRYTAGAICMAISSVEHSLLEWCPKAVRFEFLMGVNPTVYNSYDQLKNLFLKDLSSYFSFQQSAANEGSRWLIKKAVSYIRKHYAEDLKAGEVAGIIHVSPNHFSQLIKQETGKHFNDFLHEVRLEQAKKLLKETSCRVFEIAERVGYREYKYFVHIFKKSTTLTPTQYRNLVHAHGGHERNPYEERERM</sequence>
<feature type="domain" description="HTH araC/xylS-type" evidence="9">
    <location>
        <begin position="400"/>
        <end position="498"/>
    </location>
</feature>
<dbReference type="PANTHER" id="PTHR42713:SF3">
    <property type="entry name" value="TRANSCRIPTIONAL REGULATORY PROTEIN HPTR"/>
    <property type="match status" value="1"/>
</dbReference>
<evidence type="ECO:0000256" key="1">
    <source>
        <dbReference type="ARBA" id="ARBA00004496"/>
    </source>
</evidence>
<evidence type="ECO:0000256" key="3">
    <source>
        <dbReference type="ARBA" id="ARBA00022553"/>
    </source>
</evidence>
<dbReference type="Proteomes" id="UP000054099">
    <property type="component" value="Unassembled WGS sequence"/>
</dbReference>
<dbReference type="Pfam" id="PF12833">
    <property type="entry name" value="HTH_18"/>
    <property type="match status" value="1"/>
</dbReference>
<feature type="domain" description="Response regulatory" evidence="10">
    <location>
        <begin position="4"/>
        <end position="121"/>
    </location>
</feature>
<gene>
    <name evidence="11" type="ORF">AS030_20280</name>
</gene>
<dbReference type="GO" id="GO:0003700">
    <property type="term" value="F:DNA-binding transcription factor activity"/>
    <property type="evidence" value="ECO:0007669"/>
    <property type="project" value="InterPro"/>
</dbReference>
<dbReference type="SMART" id="SM00342">
    <property type="entry name" value="HTH_ARAC"/>
    <property type="match status" value="1"/>
</dbReference>
<evidence type="ECO:0000259" key="10">
    <source>
        <dbReference type="PROSITE" id="PS50110"/>
    </source>
</evidence>
<feature type="modified residue" description="4-aspartylphosphate" evidence="8">
    <location>
        <position position="56"/>
    </location>
</feature>
<dbReference type="CDD" id="cd17536">
    <property type="entry name" value="REC_YesN-like"/>
    <property type="match status" value="1"/>
</dbReference>
<dbReference type="PANTHER" id="PTHR42713">
    <property type="entry name" value="HISTIDINE KINASE-RELATED"/>
    <property type="match status" value="1"/>
</dbReference>
<dbReference type="GO" id="GO:0005737">
    <property type="term" value="C:cytoplasm"/>
    <property type="evidence" value="ECO:0007669"/>
    <property type="project" value="UniProtKB-SubCell"/>
</dbReference>
<keyword evidence="3 8" id="KW-0597">Phosphoprotein</keyword>
<dbReference type="EMBL" id="LNQN01000007">
    <property type="protein sequence ID" value="KSU80278.1"/>
    <property type="molecule type" value="Genomic_DNA"/>
</dbReference>
<evidence type="ECO:0000256" key="4">
    <source>
        <dbReference type="ARBA" id="ARBA00023012"/>
    </source>
</evidence>
<evidence type="ECO:0000256" key="2">
    <source>
        <dbReference type="ARBA" id="ARBA00022490"/>
    </source>
</evidence>
<dbReference type="InterPro" id="IPR011006">
    <property type="entry name" value="CheY-like_superfamily"/>
</dbReference>
<dbReference type="Gene3D" id="3.40.50.2300">
    <property type="match status" value="1"/>
</dbReference>
<comment type="caution">
    <text evidence="11">The sequence shown here is derived from an EMBL/GenBank/DDBJ whole genome shotgun (WGS) entry which is preliminary data.</text>
</comment>
<evidence type="ECO:0008006" key="13">
    <source>
        <dbReference type="Google" id="ProtNLM"/>
    </source>
</evidence>
<keyword evidence="4" id="KW-0902">Two-component regulatory system</keyword>
<keyword evidence="12" id="KW-1185">Reference proteome</keyword>
<keyword evidence="5" id="KW-0805">Transcription regulation</keyword>
<dbReference type="Pfam" id="PF00072">
    <property type="entry name" value="Response_reg"/>
    <property type="match status" value="1"/>
</dbReference>
<proteinExistence type="predicted"/>
<dbReference type="RefSeq" id="WP_061975146.1">
    <property type="nucleotide sequence ID" value="NZ_FMAV01000005.1"/>
</dbReference>